<comment type="caution">
    <text evidence="2">The sequence shown here is derived from an EMBL/GenBank/DDBJ whole genome shotgun (WGS) entry which is preliminary data.</text>
</comment>
<feature type="region of interest" description="Disordered" evidence="1">
    <location>
        <begin position="2339"/>
        <end position="2360"/>
    </location>
</feature>
<feature type="region of interest" description="Disordered" evidence="1">
    <location>
        <begin position="468"/>
        <end position="496"/>
    </location>
</feature>
<keyword evidence="3" id="KW-1185">Reference proteome</keyword>
<name>A0A0L7LTY1_OPEBR</name>
<gene>
    <name evidence="2" type="ORF">OBRU01_00948</name>
</gene>
<feature type="compositionally biased region" description="Low complexity" evidence="1">
    <location>
        <begin position="2339"/>
        <end position="2356"/>
    </location>
</feature>
<evidence type="ECO:0000313" key="2">
    <source>
        <dbReference type="EMBL" id="KOB78834.1"/>
    </source>
</evidence>
<reference evidence="2 3" key="1">
    <citation type="journal article" date="2015" name="Genome Biol. Evol.">
        <title>The genome of winter moth (Operophtera brumata) provides a genomic perspective on sexual dimorphism and phenology.</title>
        <authorList>
            <person name="Derks M.F."/>
            <person name="Smit S."/>
            <person name="Salis L."/>
            <person name="Schijlen E."/>
            <person name="Bossers A."/>
            <person name="Mateman C."/>
            <person name="Pijl A.S."/>
            <person name="de Ridder D."/>
            <person name="Groenen M.A."/>
            <person name="Visser M.E."/>
            <person name="Megens H.J."/>
        </authorList>
    </citation>
    <scope>NUCLEOTIDE SEQUENCE [LARGE SCALE GENOMIC DNA]</scope>
    <source>
        <strain evidence="2">WM2013NL</strain>
        <tissue evidence="2">Head and thorax</tissue>
    </source>
</reference>
<sequence length="2601" mass="293636">MDAKDLRIETALGERNDGSKYSQSGVALQCNRNKSYQDIGSNPLAKVEAAVRPCAVIGPDRVLPPPAPNDAYLKKASAELWPCPDNLYPPPTEYPHKSQHNVNPTRNISPRQTFQENMQRINVPPTYSAVKHSDESNLNHAQDRNTALSKNSKQTIAPEPKYCDVPYAVNLLTNEHKNVREMDMCAPSVNSPLARTAPHGWPPSGVNLHASRTYGAHNLYQYQQYPSCAAPRPLVMPVARPHRTCQEETSFVYQDPYYQDTSVRFKPYPSLKERYPQARYDYNYPNPFHPPPYATHKYDIPNTIPPHPYPVYSQLKYMDNRVPDSNIEEGYQRPNQQSINYSMPFRNQVIHPTYAPALGSTQNKVPSYPLDASIKSSNKPSFDNNKAYVDFENAKAKYSLPDSYFVNDMARVHQVQKPVALPNYTSPGMHPASLQQYHRKDNMAMKTFEYMPHYRHFEHPIGFNPLGHHPPQFSPSTLAISPTDSNTSNDTTQTQGTFQEDCGYVSQSSTTSARSVDSVFNRLPHEHYRRYDYRYRPIIGNSHMLPKSDLTNTKDNNKINVRQFLSMWNEGDEDNSANNNSKEITVPKIADTNNYTRRHESAKSQDQLYVLGLVNVPNEELAKYEHIQKVSKLPENIKGYNSIELLNQFEQVIKSSNMNSFKSSTSKEFVPMKDRKNAIKQIVEVLPRPVSPLDVESKISQSIIHKEVGCNFEIKPCSPKMMNVEIAAPVQNILAERDIKKVPNPLSNKSMSPLSMRMDGSTACNIIQRQESIHTPYENPSCKMVGSPFTANNMESVKTNYSLQDLETSSGVCLASLPRLDNEIELNFPEVNQQFINANKGDRNLQDKYSQELTEDIVKLTTASDNDTAKNHSEQHTNVSVEEDSGTELPKLSKYRKSKPSNLEYPDDGSNANASRTDSVIIKNPDNVRRFEEFKEKISPYRTADDEDNTPMNLTSQSSILVESEPDTINSPKQETQAIECALDFSLSKTENELPIINSYDGEMIKTTHSTHDVIMGSVAACLNDGNEIKDIIKGPKKPSKLSSDCASHGLNTKSIIVRNNRSASDSEIKFKDDVTLSGIEQNDESLETTYFTNPVEAKPLDNPDKINFNKSKINSIDKTSSANVIVKHKHKNKLKTSKAKTNIIKSNFKQETQHKTFIKGEKIPTRSLFDIHESLSHVADSEHIQQKPNNIKSVIQNNNLFDDCQQIEAAVTDVCKSEASKTKSAINNLAPEYHTTISEKEHFVENNIDNETNDYSSVVEETATNCKEITNMATENNVSDKIIISRSIKDNDCKTNDTTRLICDKVEVLESNAEINKSNKYYNDLISESELFLDKTYCMSEVLTATIQSPSNSFVPEENVFADDIKIPDNSTEVNVLDCVYQKSDTKKVNDTTNDQVLDNSEISKPGSEASGQDDECLKGLVSQSELNRNCSIDNNELDMGLFVDVASNNYIVANACDSIQEKVMENNDGNTKNEFERTNKTISAEIDESEHHTIVPDAVLVDKKYSIDSGYHSNKNSLAENDEGMIDVSGNSSEDCVFVEQVSELNQIALNDCIEKDGEKTNTLSVSDKSSSLISTSTSGSLVNTLITENQITVDSNLNNKMKILSKTSQSSYIYDSVDANMQILFEQPNKEIVSENVNIIENVGQANTEDSNFQLQKEHNKKYGEINVPVKTSQLSKECVDVEADGQTLLENQKELNPNQVIKQKEIEDSISDIQTKDVKCLNTLTQYDTQTENKNNNISSNSVNIMDMDVTCAKSLEEVKRDVKDRESLHSKIYSEYRGKGLYSPWIQKLIMYTDGKIAHIQCVDVTETKLQNDEVAINTFEKPKIDSVIKVATVDNAKIHSENTIEMILDIDLKNNHECNEINSKTSNSIDFTNDGSIHDSTISMDPKNQFDIICNQEINVGDSNFNENENKSEFDNECIEECDGQNDLIDTQAISFSYPNNSIISQITQNSFDTNESMLELKCEDKDKDGIKCGDANINCSPIKRRRSLKRSFSDSALNTHVSRDDHIQSIGNLHYAWPPKRNKMGEFENFLPNIRRNSVNIEENVSFCILIDDNCIITEESEEKICIAGLQEDYITEIDTGNDDDNTESLKELDSGAEETNVDLANSEVLECEEENPIQESWIQDIACAETVFSDEVAENVVISAPSSPTDSAEYEHDVSGIYYGSTTCSHTDKVKFMHGEKLSDEDAQIVDKLYRTPHMDIMNKTLLYGDKIVESDNNLSDSDQENILLESDDWKPSATHTPDYIDPTHVSNDFSLETPENKENVFVKELSPLRRIDDYLDVSSAENETDEHILQHVSESDITIRAGTLRSCESSLDDVFDYKLKDESTSTVKSSSYTSSSPEVSSTTSEEKNSSILLKITNLNGSRMSQINEKEANNRPRCKFTEIKEYSTSSLNFPNRPLITKAAQKYIPPIKESIRDLTVKITLPQQSLFKLKQLKLSRNEPKVHKQPNVIHRIAKKPKPNFDDVLKSIDEIQIKRHKEKSKKAKIVVPKVVIKKNENGSHYASAPKKDTFNPDLTGRKWQPWVFIEKNTFIDKMAIKNKTRAMFNHRKNTYVLAEQFKKYKSVSSTKFIISQPKTSGQLKYTIRLKHTY</sequence>
<feature type="region of interest" description="Disordered" evidence="1">
    <location>
        <begin position="1392"/>
        <end position="1416"/>
    </location>
</feature>
<organism evidence="2 3">
    <name type="scientific">Operophtera brumata</name>
    <name type="common">Winter moth</name>
    <name type="synonym">Phalaena brumata</name>
    <dbReference type="NCBI Taxonomy" id="104452"/>
    <lineage>
        <taxon>Eukaryota</taxon>
        <taxon>Metazoa</taxon>
        <taxon>Ecdysozoa</taxon>
        <taxon>Arthropoda</taxon>
        <taxon>Hexapoda</taxon>
        <taxon>Insecta</taxon>
        <taxon>Pterygota</taxon>
        <taxon>Neoptera</taxon>
        <taxon>Endopterygota</taxon>
        <taxon>Lepidoptera</taxon>
        <taxon>Glossata</taxon>
        <taxon>Ditrysia</taxon>
        <taxon>Geometroidea</taxon>
        <taxon>Geometridae</taxon>
        <taxon>Larentiinae</taxon>
        <taxon>Operophtera</taxon>
    </lineage>
</organism>
<feature type="region of interest" description="Disordered" evidence="1">
    <location>
        <begin position="864"/>
        <end position="921"/>
    </location>
</feature>
<evidence type="ECO:0000256" key="1">
    <source>
        <dbReference type="SAM" id="MobiDB-lite"/>
    </source>
</evidence>
<evidence type="ECO:0000313" key="3">
    <source>
        <dbReference type="Proteomes" id="UP000037510"/>
    </source>
</evidence>
<proteinExistence type="predicted"/>
<feature type="compositionally biased region" description="Polar residues" evidence="1">
    <location>
        <begin position="1392"/>
        <end position="1404"/>
    </location>
</feature>
<dbReference type="EMBL" id="JTDY01000106">
    <property type="protein sequence ID" value="KOB78834.1"/>
    <property type="molecule type" value="Genomic_DNA"/>
</dbReference>
<accession>A0A0L7LTY1</accession>
<protein>
    <submittedName>
        <fullName evidence="2">Uncharacterized protein</fullName>
    </submittedName>
</protein>
<feature type="compositionally biased region" description="Low complexity" evidence="1">
    <location>
        <begin position="483"/>
        <end position="495"/>
    </location>
</feature>
<dbReference type="Proteomes" id="UP000037510">
    <property type="component" value="Unassembled WGS sequence"/>
</dbReference>